<keyword evidence="2" id="KW-1185">Reference proteome</keyword>
<reference evidence="1" key="1">
    <citation type="submission" date="2022-07" db="EMBL/GenBank/DDBJ databases">
        <title>Genome Sequence of Leucocoprinus birnbaumii.</title>
        <authorList>
            <person name="Buettner E."/>
        </authorList>
    </citation>
    <scope>NUCLEOTIDE SEQUENCE</scope>
    <source>
        <strain evidence="1">VT141</strain>
    </source>
</reference>
<sequence length="401" mass="46239">MEKPGEEEREATLFIIELFFHSHHRQHPMANASEAPAFHTINPADRIHPLLSLQEEHTSIINNLVIHTDANLKIPHTDFTDFLDRLQGLRKLIIRWNELHWIGLEEHQLCSFIQLFCLPSLQELYLLGANNFPLGVLLHFKGRKLCIEGIALTSAVMPIFPARVDARELGALTHLQLNGAQNIREFQMFIEWQKKKAHAFLQSVSFLQCNIQAREDDVTPEKVMEDLGPFLVTLGSAARCLEEFRFINWQNVSFNGPHITHSDLVSLTSLKRLHLHLGASHKGKEEKTMETLDASFRIWLFPFLSNLPSPRLLESVVITFSFFIPFPWPTDLHEWMKILAVDLDTELDRGFPELRTARLTYNIWGAHTRSYDWKTFNIALRPSKLNARGVACTFNTHIHKP</sequence>
<accession>A0AAD5YV79</accession>
<organism evidence="1 2">
    <name type="scientific">Leucocoprinus birnbaumii</name>
    <dbReference type="NCBI Taxonomy" id="56174"/>
    <lineage>
        <taxon>Eukaryota</taxon>
        <taxon>Fungi</taxon>
        <taxon>Dikarya</taxon>
        <taxon>Basidiomycota</taxon>
        <taxon>Agaricomycotina</taxon>
        <taxon>Agaricomycetes</taxon>
        <taxon>Agaricomycetidae</taxon>
        <taxon>Agaricales</taxon>
        <taxon>Agaricineae</taxon>
        <taxon>Agaricaceae</taxon>
        <taxon>Leucocoprinus</taxon>
    </lineage>
</organism>
<dbReference type="InterPro" id="IPR032675">
    <property type="entry name" value="LRR_dom_sf"/>
</dbReference>
<proteinExistence type="predicted"/>
<name>A0AAD5YV79_9AGAR</name>
<dbReference type="SUPFAM" id="SSF52047">
    <property type="entry name" value="RNI-like"/>
    <property type="match status" value="1"/>
</dbReference>
<dbReference type="EMBL" id="JANIEX010000263">
    <property type="protein sequence ID" value="KAJ3569910.1"/>
    <property type="molecule type" value="Genomic_DNA"/>
</dbReference>
<protein>
    <submittedName>
        <fullName evidence="1">Uncharacterized protein</fullName>
    </submittedName>
</protein>
<evidence type="ECO:0000313" key="1">
    <source>
        <dbReference type="EMBL" id="KAJ3569910.1"/>
    </source>
</evidence>
<dbReference type="Proteomes" id="UP001213000">
    <property type="component" value="Unassembled WGS sequence"/>
</dbReference>
<gene>
    <name evidence="1" type="ORF">NP233_g4748</name>
</gene>
<dbReference type="Gene3D" id="3.80.10.10">
    <property type="entry name" value="Ribonuclease Inhibitor"/>
    <property type="match status" value="1"/>
</dbReference>
<comment type="caution">
    <text evidence="1">The sequence shown here is derived from an EMBL/GenBank/DDBJ whole genome shotgun (WGS) entry which is preliminary data.</text>
</comment>
<dbReference type="AlphaFoldDB" id="A0AAD5YV79"/>
<evidence type="ECO:0000313" key="2">
    <source>
        <dbReference type="Proteomes" id="UP001213000"/>
    </source>
</evidence>